<evidence type="ECO:0000313" key="2">
    <source>
        <dbReference type="Proteomes" id="UP001055104"/>
    </source>
</evidence>
<comment type="caution">
    <text evidence="1">The sequence shown here is derived from an EMBL/GenBank/DDBJ whole genome shotgun (WGS) entry which is preliminary data.</text>
</comment>
<proteinExistence type="predicted"/>
<sequence length="109" mass="12606">MGMRRFACHYLYVSADGCYSKYVVELEDSDRVRAYFPLKEEISATQWIGGVIIISPMYELDICSGEKFVDFLHRAMLETELEQPVYAWHIADFDLPGKEFTAGSRLVRL</sequence>
<name>A0AA37KPQ1_9BACT</name>
<dbReference type="EMBL" id="BQOB01000001">
    <property type="protein sequence ID" value="GKH82609.1"/>
    <property type="molecule type" value="Genomic_DNA"/>
</dbReference>
<organism evidence="1 2">
    <name type="scientific">Phocaeicola dorei</name>
    <dbReference type="NCBI Taxonomy" id="357276"/>
    <lineage>
        <taxon>Bacteria</taxon>
        <taxon>Pseudomonadati</taxon>
        <taxon>Bacteroidota</taxon>
        <taxon>Bacteroidia</taxon>
        <taxon>Bacteroidales</taxon>
        <taxon>Bacteroidaceae</taxon>
        <taxon>Phocaeicola</taxon>
    </lineage>
</organism>
<dbReference type="AlphaFoldDB" id="A0AA37KPQ1"/>
<evidence type="ECO:0000313" key="1">
    <source>
        <dbReference type="EMBL" id="GKH82609.1"/>
    </source>
</evidence>
<gene>
    <name evidence="1" type="ORF">CE91St7_34930</name>
</gene>
<protein>
    <submittedName>
        <fullName evidence="1">Uncharacterized protein</fullName>
    </submittedName>
</protein>
<dbReference type="Proteomes" id="UP001055104">
    <property type="component" value="Unassembled WGS sequence"/>
</dbReference>
<accession>A0AA37KPQ1</accession>
<reference evidence="1" key="1">
    <citation type="submission" date="2022-01" db="EMBL/GenBank/DDBJ databases">
        <title>Novel bile acid biosynthetic pathways are enriched in the microbiome of centenarians.</title>
        <authorList>
            <person name="Sato Y."/>
            <person name="Atarashi K."/>
            <person name="Plichta R.D."/>
            <person name="Arai Y."/>
            <person name="Sasajima S."/>
            <person name="Kearney M.S."/>
            <person name="Suda W."/>
            <person name="Takeshita K."/>
            <person name="Sasaki T."/>
            <person name="Okamoto S."/>
            <person name="Skelly N.A."/>
            <person name="Okamura Y."/>
            <person name="Vlamakis H."/>
            <person name="Li Y."/>
            <person name="Tanoue T."/>
            <person name="Takei H."/>
            <person name="Nittono H."/>
            <person name="Narushima S."/>
            <person name="Irie J."/>
            <person name="Itoh H."/>
            <person name="Moriya K."/>
            <person name="Sugiura Y."/>
            <person name="Suematsu M."/>
            <person name="Moritoki N."/>
            <person name="Shibata S."/>
            <person name="Littman R.D."/>
            <person name="Fischbach A.M."/>
            <person name="Uwamino Y."/>
            <person name="Inoue T."/>
            <person name="Honda A."/>
            <person name="Hattori M."/>
            <person name="Murai T."/>
            <person name="Xavier J.R."/>
            <person name="Hirose N."/>
            <person name="Honda K."/>
        </authorList>
    </citation>
    <scope>NUCLEOTIDE SEQUENCE</scope>
    <source>
        <strain evidence="1">CE91-St7</strain>
    </source>
</reference>